<dbReference type="NCBIfam" id="NF033749">
    <property type="entry name" value="bact_hemeryth"/>
    <property type="match status" value="1"/>
</dbReference>
<dbReference type="OrthoDB" id="1931120at2"/>
<comment type="caution">
    <text evidence="8">The sequence shown here is derived from an EMBL/GenBank/DDBJ whole genome shotgun (WGS) entry which is preliminary data.</text>
</comment>
<dbReference type="InterPro" id="IPR003661">
    <property type="entry name" value="HisK_dim/P_dom"/>
</dbReference>
<evidence type="ECO:0000256" key="5">
    <source>
        <dbReference type="ARBA" id="ARBA00022723"/>
    </source>
</evidence>
<keyword evidence="9" id="KW-1185">Reference proteome</keyword>
<dbReference type="SUPFAM" id="SSF47384">
    <property type="entry name" value="Homodimeric domain of signal transducing histidine kinase"/>
    <property type="match status" value="1"/>
</dbReference>
<dbReference type="PANTHER" id="PTHR43065:SF50">
    <property type="entry name" value="HISTIDINE KINASE"/>
    <property type="match status" value="1"/>
</dbReference>
<dbReference type="InterPro" id="IPR035938">
    <property type="entry name" value="Hemerythrin-like_sf"/>
</dbReference>
<feature type="domain" description="Histidine kinase" evidence="7">
    <location>
        <begin position="237"/>
        <end position="478"/>
    </location>
</feature>
<protein>
    <recommendedName>
        <fullName evidence="3">histidine kinase</fullName>
        <ecNumber evidence="3">2.7.13.3</ecNumber>
    </recommendedName>
</protein>
<dbReference type="PANTHER" id="PTHR43065">
    <property type="entry name" value="SENSOR HISTIDINE KINASE"/>
    <property type="match status" value="1"/>
</dbReference>
<dbReference type="InterPro" id="IPR003594">
    <property type="entry name" value="HATPase_dom"/>
</dbReference>
<dbReference type="AlphaFoldDB" id="A0A6C2D3B3"/>
<dbReference type="InterPro" id="IPR012827">
    <property type="entry name" value="Hemerythrin_metal-bd"/>
</dbReference>
<comment type="catalytic activity">
    <reaction evidence="1">
        <text>ATP + protein L-histidine = ADP + protein N-phospho-L-histidine.</text>
        <dbReference type="EC" id="2.7.13.3"/>
    </reaction>
</comment>
<accession>A0A6C2D3B3</accession>
<keyword evidence="5" id="KW-0479">Metal-binding</keyword>
<dbReference type="Gene3D" id="3.30.565.10">
    <property type="entry name" value="Histidine kinase-like ATPase, C-terminal domain"/>
    <property type="match status" value="1"/>
</dbReference>
<dbReference type="EC" id="2.7.13.3" evidence="3"/>
<dbReference type="InterPro" id="IPR005467">
    <property type="entry name" value="His_kinase_dom"/>
</dbReference>
<keyword evidence="4" id="KW-0597">Phosphoprotein</keyword>
<dbReference type="GO" id="GO:0000155">
    <property type="term" value="F:phosphorelay sensor kinase activity"/>
    <property type="evidence" value="ECO:0007669"/>
    <property type="project" value="InterPro"/>
</dbReference>
<evidence type="ECO:0000256" key="2">
    <source>
        <dbReference type="ARBA" id="ARBA00010587"/>
    </source>
</evidence>
<dbReference type="NCBIfam" id="TIGR02481">
    <property type="entry name" value="hemeryth_dom"/>
    <property type="match status" value="1"/>
</dbReference>
<dbReference type="InterPro" id="IPR012312">
    <property type="entry name" value="Hemerythrin-like"/>
</dbReference>
<dbReference type="EMBL" id="SDKK01000004">
    <property type="protein sequence ID" value="TYC60747.1"/>
    <property type="molecule type" value="Genomic_DNA"/>
</dbReference>
<proteinExistence type="inferred from homology"/>
<dbReference type="CDD" id="cd00082">
    <property type="entry name" value="HisKA"/>
    <property type="match status" value="1"/>
</dbReference>
<evidence type="ECO:0000256" key="4">
    <source>
        <dbReference type="ARBA" id="ARBA00022553"/>
    </source>
</evidence>
<reference evidence="8 9" key="1">
    <citation type="submission" date="2019-01" db="EMBL/GenBank/DDBJ databases">
        <title>Zoogloea oleivorans genome sequencing and assembly.</title>
        <authorList>
            <person name="Tancsics A."/>
            <person name="Farkas M."/>
            <person name="Kriszt B."/>
            <person name="Maroti G."/>
            <person name="Horvath B."/>
        </authorList>
    </citation>
    <scope>NUCLEOTIDE SEQUENCE [LARGE SCALE GENOMIC DNA]</scope>
    <source>
        <strain evidence="8 9">Buc</strain>
    </source>
</reference>
<dbReference type="InterPro" id="IPR004358">
    <property type="entry name" value="Sig_transdc_His_kin-like_C"/>
</dbReference>
<keyword evidence="6" id="KW-0408">Iron</keyword>
<evidence type="ECO:0000256" key="6">
    <source>
        <dbReference type="ARBA" id="ARBA00023004"/>
    </source>
</evidence>
<dbReference type="SUPFAM" id="SSF55874">
    <property type="entry name" value="ATPase domain of HSP90 chaperone/DNA topoisomerase II/histidine kinase"/>
    <property type="match status" value="1"/>
</dbReference>
<dbReference type="PROSITE" id="PS50109">
    <property type="entry name" value="HIS_KIN"/>
    <property type="match status" value="1"/>
</dbReference>
<dbReference type="SUPFAM" id="SSF47188">
    <property type="entry name" value="Hemerythrin-like"/>
    <property type="match status" value="1"/>
</dbReference>
<comment type="similarity">
    <text evidence="2">Belongs to the hemerythrin family.</text>
</comment>
<dbReference type="Proteomes" id="UP000389128">
    <property type="component" value="Unassembled WGS sequence"/>
</dbReference>
<dbReference type="RefSeq" id="WP_148577950.1">
    <property type="nucleotide sequence ID" value="NZ_SDKK01000004.1"/>
</dbReference>
<organism evidence="8 9">
    <name type="scientific">Zoogloea oleivorans</name>
    <dbReference type="NCBI Taxonomy" id="1552750"/>
    <lineage>
        <taxon>Bacteria</taxon>
        <taxon>Pseudomonadati</taxon>
        <taxon>Pseudomonadota</taxon>
        <taxon>Betaproteobacteria</taxon>
        <taxon>Rhodocyclales</taxon>
        <taxon>Zoogloeaceae</taxon>
        <taxon>Zoogloea</taxon>
    </lineage>
</organism>
<evidence type="ECO:0000259" key="7">
    <source>
        <dbReference type="PROSITE" id="PS50109"/>
    </source>
</evidence>
<dbReference type="InterPro" id="IPR036097">
    <property type="entry name" value="HisK_dim/P_sf"/>
</dbReference>
<sequence length="480" mass="51665">MNSASHIVPFQWADYFETGFDDVDGQHHKLVDLINVLAQRAASGSELQPVELTHVLDGLARYALHHFATEEALMEAAGLDPRHLRAHRQLHADFVTQVEEMRSTADPARVVPVLYRFVTSWLTFHILDTDHSMARQMRAVAAGSTPEAAFEAESGHRGDPGNTALIGAVRNLLGLVAERNNELASINARLEQRVAERTAALTAANQALRHTLDSLEDTRTRLQEADKLAAVGQLAAGVAHEINNPLAFVASNLGTLREYAERMLALVNTADRLAATSANREAWQAARAETDLEFIREDLPVLVVESTRGLGRVAEIVQALQGFASPGPSETSEVSLSALLDGAIKATAASRRPGQEVVRGYGVLPSMAVNPTLLGEAFKALIDNAGRALGNVSGTLTVRAREVGAELVVDVEDTGCGMDEATRSRIFEPFFTTRPVGQGRGLGLSSAYRIVRQHGGRIEVGSVPGKGSRFRVLLPLHASA</sequence>
<evidence type="ECO:0000313" key="9">
    <source>
        <dbReference type="Proteomes" id="UP000389128"/>
    </source>
</evidence>
<name>A0A6C2D3B3_9RHOO</name>
<dbReference type="PRINTS" id="PR00344">
    <property type="entry name" value="BCTRLSENSOR"/>
</dbReference>
<dbReference type="Pfam" id="PF02518">
    <property type="entry name" value="HATPase_c"/>
    <property type="match status" value="1"/>
</dbReference>
<dbReference type="Gene3D" id="1.10.287.130">
    <property type="match status" value="1"/>
</dbReference>
<dbReference type="CDD" id="cd12107">
    <property type="entry name" value="Hemerythrin"/>
    <property type="match status" value="1"/>
</dbReference>
<evidence type="ECO:0000256" key="1">
    <source>
        <dbReference type="ARBA" id="ARBA00000085"/>
    </source>
</evidence>
<dbReference type="InterPro" id="IPR036890">
    <property type="entry name" value="HATPase_C_sf"/>
</dbReference>
<dbReference type="Pfam" id="PF01814">
    <property type="entry name" value="Hemerythrin"/>
    <property type="match status" value="1"/>
</dbReference>
<evidence type="ECO:0000313" key="8">
    <source>
        <dbReference type="EMBL" id="TYC60747.1"/>
    </source>
</evidence>
<dbReference type="Gene3D" id="1.20.120.50">
    <property type="entry name" value="Hemerythrin-like"/>
    <property type="match status" value="1"/>
</dbReference>
<dbReference type="SMART" id="SM00387">
    <property type="entry name" value="HATPase_c"/>
    <property type="match status" value="1"/>
</dbReference>
<dbReference type="GO" id="GO:0046872">
    <property type="term" value="F:metal ion binding"/>
    <property type="evidence" value="ECO:0007669"/>
    <property type="project" value="UniProtKB-KW"/>
</dbReference>
<gene>
    <name evidence="8" type="ORF">ETQ85_04940</name>
</gene>
<evidence type="ECO:0000256" key="3">
    <source>
        <dbReference type="ARBA" id="ARBA00012438"/>
    </source>
</evidence>